<protein>
    <submittedName>
        <fullName evidence="1">Uncharacterized protein</fullName>
    </submittedName>
</protein>
<evidence type="ECO:0000313" key="1">
    <source>
        <dbReference type="EMBL" id="GAG08876.1"/>
    </source>
</evidence>
<gene>
    <name evidence="1" type="ORF">S01H1_38917</name>
</gene>
<reference evidence="1" key="1">
    <citation type="journal article" date="2014" name="Front. Microbiol.">
        <title>High frequency of phylogenetically diverse reductive dehalogenase-homologous genes in deep subseafloor sedimentary metagenomes.</title>
        <authorList>
            <person name="Kawai M."/>
            <person name="Futagami T."/>
            <person name="Toyoda A."/>
            <person name="Takaki Y."/>
            <person name="Nishi S."/>
            <person name="Hori S."/>
            <person name="Arai W."/>
            <person name="Tsubouchi T."/>
            <person name="Morono Y."/>
            <person name="Uchiyama I."/>
            <person name="Ito T."/>
            <person name="Fujiyama A."/>
            <person name="Inagaki F."/>
            <person name="Takami H."/>
        </authorList>
    </citation>
    <scope>NUCLEOTIDE SEQUENCE</scope>
    <source>
        <strain evidence="1">Expedition CK06-06</strain>
    </source>
</reference>
<organism evidence="1">
    <name type="scientific">marine sediment metagenome</name>
    <dbReference type="NCBI Taxonomy" id="412755"/>
    <lineage>
        <taxon>unclassified sequences</taxon>
        <taxon>metagenomes</taxon>
        <taxon>ecological metagenomes</taxon>
    </lineage>
</organism>
<name>X0W8A8_9ZZZZ</name>
<sequence length="105" mass="12419">DFKISKSNYHFTSHPSIFRTSLVDVLKGCVFPEYKPTEIDVDKLGFDKNHKNYEIAKERAVKDFGVLEKEYMRLYLLHYKIAAQLIPPCFKWINTSSRRMSGWKN</sequence>
<feature type="non-terminal residue" evidence="1">
    <location>
        <position position="1"/>
    </location>
</feature>
<accession>X0W8A8</accession>
<dbReference type="AlphaFoldDB" id="X0W8A8"/>
<dbReference type="EMBL" id="BARS01024522">
    <property type="protein sequence ID" value="GAG08876.1"/>
    <property type="molecule type" value="Genomic_DNA"/>
</dbReference>
<proteinExistence type="predicted"/>
<comment type="caution">
    <text evidence="1">The sequence shown here is derived from an EMBL/GenBank/DDBJ whole genome shotgun (WGS) entry which is preliminary data.</text>
</comment>